<dbReference type="InterPro" id="IPR017853">
    <property type="entry name" value="GH"/>
</dbReference>
<evidence type="ECO:0000313" key="5">
    <source>
        <dbReference type="EMBL" id="PIP19114.1"/>
    </source>
</evidence>
<dbReference type="InterPro" id="IPR049166">
    <property type="entry name" value="GH39_cat"/>
</dbReference>
<dbReference type="AlphaFoldDB" id="A0A2G9YIT6"/>
<keyword evidence="3" id="KW-0326">Glycosidase</keyword>
<dbReference type="SUPFAM" id="SSF51445">
    <property type="entry name" value="(Trans)glycosidases"/>
    <property type="match status" value="1"/>
</dbReference>
<dbReference type="EMBL" id="PCRK01000114">
    <property type="protein sequence ID" value="PIP19114.1"/>
    <property type="molecule type" value="Genomic_DNA"/>
</dbReference>
<comment type="caution">
    <text evidence="5">The sequence shown here is derived from an EMBL/GenBank/DDBJ whole genome shotgun (WGS) entry which is preliminary data.</text>
</comment>
<accession>A0A2G9YIT6</accession>
<evidence type="ECO:0000256" key="3">
    <source>
        <dbReference type="ARBA" id="ARBA00023295"/>
    </source>
</evidence>
<keyword evidence="2" id="KW-0378">Hydrolase</keyword>
<dbReference type="Pfam" id="PF01229">
    <property type="entry name" value="Glyco_hydro_39"/>
    <property type="match status" value="1"/>
</dbReference>
<comment type="similarity">
    <text evidence="1">Belongs to the glycosyl hydrolase 39 family.</text>
</comment>
<protein>
    <recommendedName>
        <fullName evidence="4">Glycosyl hydrolases family 39 N-terminal catalytic domain-containing protein</fullName>
    </recommendedName>
</protein>
<feature type="domain" description="Glycosyl hydrolases family 39 N-terminal catalytic" evidence="4">
    <location>
        <begin position="152"/>
        <end position="410"/>
    </location>
</feature>
<evidence type="ECO:0000259" key="4">
    <source>
        <dbReference type="Pfam" id="PF01229"/>
    </source>
</evidence>
<dbReference type="Gene3D" id="3.20.20.80">
    <property type="entry name" value="Glycosidases"/>
    <property type="match status" value="1"/>
</dbReference>
<evidence type="ECO:0000256" key="2">
    <source>
        <dbReference type="ARBA" id="ARBA00022801"/>
    </source>
</evidence>
<dbReference type="Proteomes" id="UP000231292">
    <property type="component" value="Unassembled WGS sequence"/>
</dbReference>
<reference evidence="5 6" key="1">
    <citation type="submission" date="2017-09" db="EMBL/GenBank/DDBJ databases">
        <title>Depth-based differentiation of microbial function through sediment-hosted aquifers and enrichment of novel symbionts in the deep terrestrial subsurface.</title>
        <authorList>
            <person name="Probst A.J."/>
            <person name="Ladd B."/>
            <person name="Jarett J.K."/>
            <person name="Geller-Mcgrath D.E."/>
            <person name="Sieber C.M."/>
            <person name="Emerson J.B."/>
            <person name="Anantharaman K."/>
            <person name="Thomas B.C."/>
            <person name="Malmstrom R."/>
            <person name="Stieglmeier M."/>
            <person name="Klingl A."/>
            <person name="Woyke T."/>
            <person name="Ryan C.M."/>
            <person name="Banfield J.F."/>
        </authorList>
    </citation>
    <scope>NUCLEOTIDE SEQUENCE [LARGE SCALE GENOMIC DNA]</scope>
    <source>
        <strain evidence="5">CG23_combo_of_CG06-09_8_20_14_all_41_10</strain>
    </source>
</reference>
<name>A0A2G9YIT6_9BACT</name>
<proteinExistence type="inferred from homology"/>
<gene>
    <name evidence="5" type="ORF">COX41_04695</name>
</gene>
<organism evidence="5 6">
    <name type="scientific">Candidatus Sherwoodlollariibacterium unditelluris</name>
    <dbReference type="NCBI Taxonomy" id="1974757"/>
    <lineage>
        <taxon>Bacteria</taxon>
        <taxon>Pseudomonadati</taxon>
        <taxon>Candidatus Omnitrophota</taxon>
        <taxon>Candidatus Sherwoodlollariibacterium</taxon>
    </lineage>
</organism>
<evidence type="ECO:0000313" key="6">
    <source>
        <dbReference type="Proteomes" id="UP000231292"/>
    </source>
</evidence>
<dbReference type="GO" id="GO:0016798">
    <property type="term" value="F:hydrolase activity, acting on glycosyl bonds"/>
    <property type="evidence" value="ECO:0007669"/>
    <property type="project" value="UniProtKB-KW"/>
</dbReference>
<sequence>MRKLLGLVLVVLFYVYTPAFSQETNLELIVDISSKTIPTPKIFKPNIDLSGRGFNNDNTWPQELAAKEALDLWRKDIGFAGFYRMQYNLWEINRLAKDKTAKDKLLFNYEEIIKDISDAGGTVILDIFGTPEGLGKVLDQKSAAFNLGAFKVLVKDTIKYLSCDKKYNIWYEVWTAPDSGDFFLGREQDYLNMYRVVAESAKELGLQFKINIPVGAPSLSNWFHNLETNNIATPEKSLVYDLIKFCFSYNLPLDFITWHAFSSDPKPEKEATIYNKNAIELIRDWLSYFNFKRDTPLIVDEWNFDLDANILPARGEKSYIAASYIPARIKNMFEARLDNQVWFSLEDFQNNQENVTRNCGAFYFDSGPLQYKGAPKAMYNVFRMMGRLGPEMFPIKFNDEFAGALATRSPDEVSLLIYNYIDPEIAKSYLAENIAVLNNAERQALLNIIRVGQLDRFIAHEEAPTLLRTMPKVKALLTKAQELADKAKQFKGSPRDLKIIFKNIKDAYSYRRFVVDSSCSLNCEFKPAEEKEISAQDLYQEDLKLEPYSVNLIILKKTGCD</sequence>
<evidence type="ECO:0000256" key="1">
    <source>
        <dbReference type="ARBA" id="ARBA00008875"/>
    </source>
</evidence>